<keyword evidence="2" id="KW-1185">Reference proteome</keyword>
<dbReference type="OrthoDB" id="2411218at2759"/>
<comment type="caution">
    <text evidence="1">The sequence shown here is derived from an EMBL/GenBank/DDBJ whole genome shotgun (WGS) entry which is preliminary data.</text>
</comment>
<sequence length="167" mass="18289">MIYATKWFKGIGCLGGSSSQSMKVFCATLQCLTGGHVGLCEATIRVLNGVGLPSADVWIRTMEMGSLYRPYDGELFNVLTSTRVVAMLERLTPDELVQLLYTKFDDRVANGVLQCCVSRTSTGFRTSADVNAAFGSNGFVDFAINGDNFFWSFELLRAGISLVERIN</sequence>
<accession>A0A225X0P2</accession>
<evidence type="ECO:0000313" key="1">
    <source>
        <dbReference type="EMBL" id="OWZ23694.1"/>
    </source>
</evidence>
<dbReference type="AlphaFoldDB" id="A0A225X0P2"/>
<organism evidence="1 2">
    <name type="scientific">Phytophthora megakarya</name>
    <dbReference type="NCBI Taxonomy" id="4795"/>
    <lineage>
        <taxon>Eukaryota</taxon>
        <taxon>Sar</taxon>
        <taxon>Stramenopiles</taxon>
        <taxon>Oomycota</taxon>
        <taxon>Peronosporomycetes</taxon>
        <taxon>Peronosporales</taxon>
        <taxon>Peronosporaceae</taxon>
        <taxon>Phytophthora</taxon>
    </lineage>
</organism>
<protein>
    <submittedName>
        <fullName evidence="1">Crinkler (CRN)</fullName>
    </submittedName>
</protein>
<gene>
    <name evidence="1" type="ORF">PHMEG_0001377</name>
</gene>
<proteinExistence type="predicted"/>
<dbReference type="Proteomes" id="UP000198211">
    <property type="component" value="Unassembled WGS sequence"/>
</dbReference>
<reference evidence="2" key="1">
    <citation type="submission" date="2017-03" db="EMBL/GenBank/DDBJ databases">
        <title>Phytopthora megakarya and P. palmivora, two closely related causual agents of cacao black pod achieved similar genome size and gene model numbers by different mechanisms.</title>
        <authorList>
            <person name="Ali S."/>
            <person name="Shao J."/>
            <person name="Larry D.J."/>
            <person name="Kronmiller B."/>
            <person name="Shen D."/>
            <person name="Strem M.D."/>
            <person name="Melnick R.L."/>
            <person name="Guiltinan M.J."/>
            <person name="Tyler B.M."/>
            <person name="Meinhardt L.W."/>
            <person name="Bailey B.A."/>
        </authorList>
    </citation>
    <scope>NUCLEOTIDE SEQUENCE [LARGE SCALE GENOMIC DNA]</scope>
    <source>
        <strain evidence="2">zdho120</strain>
    </source>
</reference>
<name>A0A225X0P2_9STRA</name>
<evidence type="ECO:0000313" key="2">
    <source>
        <dbReference type="Proteomes" id="UP000198211"/>
    </source>
</evidence>
<dbReference type="EMBL" id="NBNE01000049">
    <property type="protein sequence ID" value="OWZ23694.1"/>
    <property type="molecule type" value="Genomic_DNA"/>
</dbReference>